<sequence length="381" mass="41370">MEAAVSHSPLLLWRSFPFLSPPRPAIYIPATPTPLFASSSSPPPPPIRSFLSSRSKKNAKPSRTPPPPPSCSSSSDLDSAKSSPQDLAILLEVEGVLADAHRSGNREAFNVAFQKHGLDCANWTEPVYMDLTRKAGGDEERMLIFFFNQIGWPTSLPTNEKEAFMKRILQEKRKALEEFAASSNLTLRPGVENFIDDAVKESLPLVFLTAYSKSGEKMARSVIEKLGYDRISKVKIIGKEEVKGSFYGQLVLGTGVSSTLDEQIAKEARKAVSMEKQRVAEEVASILKLSVDIDTSPPESLQNVVATLRAAAENVGLPVQNCVLIAGSQSGVIGAEHIGMPCLVLRSSLTARAEFKKAKAVMDGFGGADLTISKLRNKLWS</sequence>
<feature type="region of interest" description="Disordered" evidence="1">
    <location>
        <begin position="31"/>
        <end position="81"/>
    </location>
</feature>
<dbReference type="PANTHER" id="PTHR42896:SF3">
    <property type="entry name" value="PROTEIN, PUTATIVE, EXPRESSED-RELATED"/>
    <property type="match status" value="1"/>
</dbReference>
<keyword evidence="2" id="KW-0378">Hydrolase</keyword>
<gene>
    <name evidence="2" type="ORF">M6B38_220305</name>
</gene>
<dbReference type="InterPro" id="IPR023198">
    <property type="entry name" value="PGP-like_dom2"/>
</dbReference>
<comment type="caution">
    <text evidence="2">The sequence shown here is derived from an EMBL/GenBank/DDBJ whole genome shotgun (WGS) entry which is preliminary data.</text>
</comment>
<dbReference type="PANTHER" id="PTHR42896">
    <property type="entry name" value="XYLULOSE-1,5-BISPHOSPHATE (XUBP) PHOSPHATASE"/>
    <property type="match status" value="1"/>
</dbReference>
<protein>
    <submittedName>
        <fullName evidence="2">Haloacid dehalogenase-like hydrolase domain-containing protein</fullName>
    </submittedName>
</protein>
<feature type="compositionally biased region" description="Low complexity" evidence="1">
    <location>
        <begin position="31"/>
        <end position="40"/>
    </location>
</feature>
<evidence type="ECO:0000313" key="3">
    <source>
        <dbReference type="Proteomes" id="UP001140949"/>
    </source>
</evidence>
<dbReference type="Proteomes" id="UP001140949">
    <property type="component" value="Unassembled WGS sequence"/>
</dbReference>
<dbReference type="AlphaFoldDB" id="A0AAX6DYH9"/>
<dbReference type="Gene3D" id="3.40.50.1000">
    <property type="entry name" value="HAD superfamily/HAD-like"/>
    <property type="match status" value="2"/>
</dbReference>
<feature type="compositionally biased region" description="Low complexity" evidence="1">
    <location>
        <begin position="71"/>
        <end position="81"/>
    </location>
</feature>
<dbReference type="EMBL" id="JANAVB010041219">
    <property type="protein sequence ID" value="KAJ6796796.1"/>
    <property type="molecule type" value="Genomic_DNA"/>
</dbReference>
<evidence type="ECO:0000313" key="2">
    <source>
        <dbReference type="EMBL" id="KAJ6796796.1"/>
    </source>
</evidence>
<reference evidence="2" key="1">
    <citation type="journal article" date="2023" name="GigaByte">
        <title>Genome assembly of the bearded iris, Iris pallida Lam.</title>
        <authorList>
            <person name="Bruccoleri R.E."/>
            <person name="Oakeley E.J."/>
            <person name="Faust A.M.E."/>
            <person name="Altorfer M."/>
            <person name="Dessus-Babus S."/>
            <person name="Burckhardt D."/>
            <person name="Oertli M."/>
            <person name="Naumann U."/>
            <person name="Petersen F."/>
            <person name="Wong J."/>
        </authorList>
    </citation>
    <scope>NUCLEOTIDE SEQUENCE</scope>
    <source>
        <strain evidence="2">GSM-AAB239-AS_SAM_17_03QT</strain>
    </source>
</reference>
<accession>A0AAX6DYH9</accession>
<proteinExistence type="predicted"/>
<dbReference type="Gene3D" id="1.10.150.240">
    <property type="entry name" value="Putative phosphatase, domain 2"/>
    <property type="match status" value="1"/>
</dbReference>
<dbReference type="GO" id="GO:0016787">
    <property type="term" value="F:hydrolase activity"/>
    <property type="evidence" value="ECO:0007669"/>
    <property type="project" value="UniProtKB-KW"/>
</dbReference>
<keyword evidence="3" id="KW-1185">Reference proteome</keyword>
<name>A0AAX6DYH9_IRIPA</name>
<organism evidence="2 3">
    <name type="scientific">Iris pallida</name>
    <name type="common">Sweet iris</name>
    <dbReference type="NCBI Taxonomy" id="29817"/>
    <lineage>
        <taxon>Eukaryota</taxon>
        <taxon>Viridiplantae</taxon>
        <taxon>Streptophyta</taxon>
        <taxon>Embryophyta</taxon>
        <taxon>Tracheophyta</taxon>
        <taxon>Spermatophyta</taxon>
        <taxon>Magnoliopsida</taxon>
        <taxon>Liliopsida</taxon>
        <taxon>Asparagales</taxon>
        <taxon>Iridaceae</taxon>
        <taxon>Iridoideae</taxon>
        <taxon>Irideae</taxon>
        <taxon>Iris</taxon>
    </lineage>
</organism>
<dbReference type="InterPro" id="IPR023214">
    <property type="entry name" value="HAD_sf"/>
</dbReference>
<evidence type="ECO:0000256" key="1">
    <source>
        <dbReference type="SAM" id="MobiDB-lite"/>
    </source>
</evidence>
<dbReference type="SUPFAM" id="SSF56784">
    <property type="entry name" value="HAD-like"/>
    <property type="match status" value="1"/>
</dbReference>
<reference evidence="2" key="2">
    <citation type="submission" date="2023-04" db="EMBL/GenBank/DDBJ databases">
        <authorList>
            <person name="Bruccoleri R.E."/>
            <person name="Oakeley E.J."/>
            <person name="Faust A.-M."/>
            <person name="Dessus-Babus S."/>
            <person name="Altorfer M."/>
            <person name="Burckhardt D."/>
            <person name="Oertli M."/>
            <person name="Naumann U."/>
            <person name="Petersen F."/>
            <person name="Wong J."/>
        </authorList>
    </citation>
    <scope>NUCLEOTIDE SEQUENCE</scope>
    <source>
        <strain evidence="2">GSM-AAB239-AS_SAM_17_03QT</strain>
        <tissue evidence="2">Leaf</tissue>
    </source>
</reference>
<dbReference type="InterPro" id="IPR036412">
    <property type="entry name" value="HAD-like_sf"/>
</dbReference>
<dbReference type="InterPro" id="IPR044999">
    <property type="entry name" value="CbbY-like"/>
</dbReference>